<dbReference type="GO" id="GO:0004474">
    <property type="term" value="F:malate synthase activity"/>
    <property type="evidence" value="ECO:0007669"/>
    <property type="project" value="UniProtKB-EC"/>
</dbReference>
<dbReference type="EC" id="2.3.3.9" evidence="2 9"/>
<keyword evidence="15" id="KW-1185">Reference proteome</keyword>
<feature type="domain" description="Malate synthase C-terminal" evidence="13">
    <location>
        <begin position="415"/>
        <end position="527"/>
    </location>
</feature>
<reference evidence="14 15" key="2">
    <citation type="submission" date="2019-08" db="EMBL/GenBank/DDBJ databases">
        <title>Jejuicoccus antrihumi gen. nov., sp. nov., a new member of the family Dermacoccaceae isolated from a cave.</title>
        <authorList>
            <person name="Schumann P."/>
            <person name="Kim I.S."/>
        </authorList>
    </citation>
    <scope>NUCLEOTIDE SEQUENCE [LARGE SCALE GENOMIC DNA]</scope>
    <source>
        <strain evidence="14 15">C5-26</strain>
    </source>
</reference>
<dbReference type="InterPro" id="IPR019830">
    <property type="entry name" value="Malate_synthase_CS"/>
</dbReference>
<dbReference type="InterPro" id="IPR011076">
    <property type="entry name" value="Malate_synth_sf"/>
</dbReference>
<dbReference type="InterPro" id="IPR048356">
    <property type="entry name" value="MS_N"/>
</dbReference>
<dbReference type="Pfam" id="PF20656">
    <property type="entry name" value="MS_N"/>
    <property type="match status" value="1"/>
</dbReference>
<dbReference type="InterPro" id="IPR044856">
    <property type="entry name" value="Malate_synth_C_sf"/>
</dbReference>
<dbReference type="PANTHER" id="PTHR42902">
    <property type="entry name" value="MALATE SYNTHASE"/>
    <property type="match status" value="1"/>
</dbReference>
<dbReference type="SUPFAM" id="SSF51645">
    <property type="entry name" value="Malate synthase G"/>
    <property type="match status" value="1"/>
</dbReference>
<dbReference type="InterPro" id="IPR048355">
    <property type="entry name" value="MS_C"/>
</dbReference>
<evidence type="ECO:0000256" key="10">
    <source>
        <dbReference type="SAM" id="MobiDB-lite"/>
    </source>
</evidence>
<dbReference type="Pfam" id="PF01274">
    <property type="entry name" value="MS_TIM-barrel"/>
    <property type="match status" value="1"/>
</dbReference>
<proteinExistence type="inferred from homology"/>
<evidence type="ECO:0000259" key="13">
    <source>
        <dbReference type="Pfam" id="PF20659"/>
    </source>
</evidence>
<evidence type="ECO:0000256" key="8">
    <source>
        <dbReference type="PIRSR" id="PIRSR001363-1"/>
    </source>
</evidence>
<feature type="active site" description="Proton acceptor" evidence="8">
    <location>
        <position position="164"/>
    </location>
</feature>
<dbReference type="EMBL" id="VCQV01000018">
    <property type="protein sequence ID" value="TWP35585.1"/>
    <property type="molecule type" value="Genomic_DNA"/>
</dbReference>
<dbReference type="PROSITE" id="PS00510">
    <property type="entry name" value="MALATE_SYNTHASE"/>
    <property type="match status" value="1"/>
</dbReference>
<feature type="domain" description="Malate synthase TIM barrel" evidence="11">
    <location>
        <begin position="160"/>
        <end position="404"/>
    </location>
</feature>
<dbReference type="GO" id="GO:0006097">
    <property type="term" value="P:glyoxylate cycle"/>
    <property type="evidence" value="ECO:0007669"/>
    <property type="project" value="UniProtKB-UniPathway"/>
</dbReference>
<feature type="region of interest" description="Disordered" evidence="10">
    <location>
        <begin position="543"/>
        <end position="563"/>
    </location>
</feature>
<comment type="pathway">
    <text evidence="9">Carbohydrate metabolism; glyoxylate cycle; (S)-malate from isocitrate: step 2/2.</text>
</comment>
<keyword evidence="14" id="KW-0012">Acyltransferase</keyword>
<dbReference type="InterPro" id="IPR046363">
    <property type="entry name" value="MS_N_TIM-barrel_dom"/>
</dbReference>
<dbReference type="GO" id="GO:0006099">
    <property type="term" value="P:tricarboxylic acid cycle"/>
    <property type="evidence" value="ECO:0007669"/>
    <property type="project" value="UniProtKB-KW"/>
</dbReference>
<dbReference type="FunFam" id="3.20.20.360:FF:000001">
    <property type="entry name" value="Malate synthase"/>
    <property type="match status" value="1"/>
</dbReference>
<feature type="compositionally biased region" description="Polar residues" evidence="10">
    <location>
        <begin position="552"/>
        <end position="563"/>
    </location>
</feature>
<dbReference type="AlphaFoldDB" id="A0A563DZG3"/>
<evidence type="ECO:0000256" key="9">
    <source>
        <dbReference type="RuleBase" id="RU000555"/>
    </source>
</evidence>
<dbReference type="NCBIfam" id="TIGR01344">
    <property type="entry name" value="malate_syn_A"/>
    <property type="match status" value="1"/>
</dbReference>
<accession>A0A563DZG3</accession>
<evidence type="ECO:0000313" key="15">
    <source>
        <dbReference type="Proteomes" id="UP000320244"/>
    </source>
</evidence>
<dbReference type="CDD" id="cd00727">
    <property type="entry name" value="malate_synt_A"/>
    <property type="match status" value="1"/>
</dbReference>
<name>A0A563DZG3_9MICO</name>
<sequence>MCDSHGTPKIRGTMHERYAEILTPEALAFVAKLDGVFAGRRAELLAARRERAREISAGADLDFLPDTEHIRSDAGWQVAAPAPGLERRRCELVAPANRKMAVHALNSDADVWLADLEDSTAPSWDNIIGGQLNLFDAVRGNLTYLAADGAEHAASSQHPTIMMRPRGWHLCEKHISVDGRPISASLVDFGLYFFHNAQRLIENGAGPYFYLPKIESHKEAALWNDVFILAQNQLGIPQGTIRATTLIETLTAAFEMDEILYELRDHSAGLNAGRWDYIFSYVRTFAQRGPEFVLPDRDKVTMTTPFMRAYTDLLVDTCHQRGAHAIGGPAAVNPTRQDEEKRHRALAIVRAEKEREAADGFDGCWAAHTAVIETCQEAYASILGSKPDQRDVRRAVNATAYDLVSLHGTVQTISLEGVRTNVSVALRYLAAWIGGRGAVAIDNLMEDAATVEISRAQLWQWIHHNSQLAEGPQVTRELVERIIDEQMAGLTRGLDDTTSARYQGAREVLTEVALGDYLPGFFTPYAYVRFLIDRPLRMSGPLDPEDLRQSEHVQSVSHAHSAA</sequence>
<evidence type="ECO:0000256" key="5">
    <source>
        <dbReference type="ARBA" id="ARBA00022679"/>
    </source>
</evidence>
<evidence type="ECO:0000259" key="12">
    <source>
        <dbReference type="Pfam" id="PF20656"/>
    </source>
</evidence>
<keyword evidence="4 9" id="KW-0816">Tricarboxylic acid cycle</keyword>
<organism evidence="14 15">
    <name type="scientific">Leekyejoonella antrihumi</name>
    <dbReference type="NCBI Taxonomy" id="1660198"/>
    <lineage>
        <taxon>Bacteria</taxon>
        <taxon>Bacillati</taxon>
        <taxon>Actinomycetota</taxon>
        <taxon>Actinomycetes</taxon>
        <taxon>Micrococcales</taxon>
        <taxon>Dermacoccaceae</taxon>
        <taxon>Leekyejoonella</taxon>
    </lineage>
</organism>
<evidence type="ECO:0000256" key="1">
    <source>
        <dbReference type="ARBA" id="ARBA00006394"/>
    </source>
</evidence>
<dbReference type="PIRSF" id="PIRSF001363">
    <property type="entry name" value="Malate_synth"/>
    <property type="match status" value="1"/>
</dbReference>
<comment type="caution">
    <text evidence="14">The sequence shown here is derived from an EMBL/GenBank/DDBJ whole genome shotgun (WGS) entry which is preliminary data.</text>
</comment>
<dbReference type="GO" id="GO:0005737">
    <property type="term" value="C:cytoplasm"/>
    <property type="evidence" value="ECO:0007669"/>
    <property type="project" value="TreeGrafter"/>
</dbReference>
<evidence type="ECO:0000259" key="11">
    <source>
        <dbReference type="Pfam" id="PF01274"/>
    </source>
</evidence>
<protein>
    <recommendedName>
        <fullName evidence="7 9">Malate synthase</fullName>
        <ecNumber evidence="2 9">2.3.3.9</ecNumber>
    </recommendedName>
</protein>
<evidence type="ECO:0000256" key="3">
    <source>
        <dbReference type="ARBA" id="ARBA00022435"/>
    </source>
</evidence>
<dbReference type="FunFam" id="1.20.1220.12:FF:000001">
    <property type="entry name" value="Malate synthase"/>
    <property type="match status" value="1"/>
</dbReference>
<evidence type="ECO:0000256" key="7">
    <source>
        <dbReference type="ARBA" id="ARBA00068441"/>
    </source>
</evidence>
<dbReference type="Proteomes" id="UP000320244">
    <property type="component" value="Unassembled WGS sequence"/>
</dbReference>
<evidence type="ECO:0000256" key="2">
    <source>
        <dbReference type="ARBA" id="ARBA00012636"/>
    </source>
</evidence>
<dbReference type="PANTHER" id="PTHR42902:SF1">
    <property type="entry name" value="MALATE SYNTHASE 1-RELATED"/>
    <property type="match status" value="1"/>
</dbReference>
<dbReference type="Gene3D" id="1.20.1220.12">
    <property type="entry name" value="Malate synthase, domain III"/>
    <property type="match status" value="1"/>
</dbReference>
<reference evidence="14 15" key="1">
    <citation type="submission" date="2019-05" db="EMBL/GenBank/DDBJ databases">
        <authorList>
            <person name="Lee S.D."/>
        </authorList>
    </citation>
    <scope>NUCLEOTIDE SEQUENCE [LARGE SCALE GENOMIC DNA]</scope>
    <source>
        <strain evidence="14 15">C5-26</strain>
    </source>
</reference>
<comment type="catalytic activity">
    <reaction evidence="6 9">
        <text>glyoxylate + acetyl-CoA + H2O = (S)-malate + CoA + H(+)</text>
        <dbReference type="Rhea" id="RHEA:18181"/>
        <dbReference type="ChEBI" id="CHEBI:15377"/>
        <dbReference type="ChEBI" id="CHEBI:15378"/>
        <dbReference type="ChEBI" id="CHEBI:15589"/>
        <dbReference type="ChEBI" id="CHEBI:36655"/>
        <dbReference type="ChEBI" id="CHEBI:57287"/>
        <dbReference type="ChEBI" id="CHEBI:57288"/>
        <dbReference type="EC" id="2.3.3.9"/>
    </reaction>
</comment>
<dbReference type="RefSeq" id="WP_146317291.1">
    <property type="nucleotide sequence ID" value="NZ_VCQV01000018.1"/>
</dbReference>
<evidence type="ECO:0000313" key="14">
    <source>
        <dbReference type="EMBL" id="TWP35585.1"/>
    </source>
</evidence>
<comment type="similarity">
    <text evidence="1 9">Belongs to the malate synthase family.</text>
</comment>
<feature type="domain" description="Malate synthase N-terminal" evidence="12">
    <location>
        <begin position="10"/>
        <end position="69"/>
    </location>
</feature>
<dbReference type="UniPathway" id="UPA00703">
    <property type="reaction ID" value="UER00720"/>
</dbReference>
<dbReference type="InterPro" id="IPR001465">
    <property type="entry name" value="Malate_synthase_TIM"/>
</dbReference>
<dbReference type="InterPro" id="IPR006252">
    <property type="entry name" value="Malate_synthA"/>
</dbReference>
<gene>
    <name evidence="14" type="primary">aceB</name>
    <name evidence="14" type="ORF">FGL98_13475</name>
</gene>
<evidence type="ECO:0000256" key="4">
    <source>
        <dbReference type="ARBA" id="ARBA00022532"/>
    </source>
</evidence>
<feature type="active site" description="Proton donor" evidence="8">
    <location>
        <position position="447"/>
    </location>
</feature>
<keyword evidence="5 9" id="KW-0808">Transferase</keyword>
<evidence type="ECO:0000256" key="6">
    <source>
        <dbReference type="ARBA" id="ARBA00047918"/>
    </source>
</evidence>
<dbReference type="OrthoDB" id="9768429at2"/>
<dbReference type="Pfam" id="PF20659">
    <property type="entry name" value="MS_C"/>
    <property type="match status" value="1"/>
</dbReference>
<keyword evidence="3 9" id="KW-0329">Glyoxylate bypass</keyword>
<dbReference type="Gene3D" id="3.20.20.360">
    <property type="entry name" value="Malate synthase, domain 3"/>
    <property type="match status" value="1"/>
</dbReference>